<feature type="compositionally biased region" description="Low complexity" evidence="1">
    <location>
        <begin position="753"/>
        <end position="773"/>
    </location>
</feature>
<evidence type="ECO:0000259" key="3">
    <source>
        <dbReference type="Pfam" id="PF25289"/>
    </source>
</evidence>
<dbReference type="EMBL" id="RYZI01000496">
    <property type="protein sequence ID" value="RWA04950.1"/>
    <property type="molecule type" value="Genomic_DNA"/>
</dbReference>
<feature type="region of interest" description="Disordered" evidence="1">
    <location>
        <begin position="290"/>
        <end position="311"/>
    </location>
</feature>
<feature type="region of interest" description="Disordered" evidence="1">
    <location>
        <begin position="961"/>
        <end position="1007"/>
    </location>
</feature>
<evidence type="ECO:0000313" key="4">
    <source>
        <dbReference type="EMBL" id="RWA04950.1"/>
    </source>
</evidence>
<evidence type="ECO:0000313" key="5">
    <source>
        <dbReference type="Proteomes" id="UP000286045"/>
    </source>
</evidence>
<feature type="region of interest" description="Disordered" evidence="1">
    <location>
        <begin position="1"/>
        <end position="70"/>
    </location>
</feature>
<feature type="domain" description="DUF7785" evidence="2">
    <location>
        <begin position="479"/>
        <end position="580"/>
    </location>
</feature>
<evidence type="ECO:0000256" key="1">
    <source>
        <dbReference type="SAM" id="MobiDB-lite"/>
    </source>
</evidence>
<feature type="compositionally biased region" description="Polar residues" evidence="1">
    <location>
        <begin position="963"/>
        <end position="999"/>
    </location>
</feature>
<reference evidence="4 5" key="1">
    <citation type="submission" date="2018-12" db="EMBL/GenBank/DDBJ databases">
        <title>Draft genome sequence of Xylaria grammica IHI A82.</title>
        <authorList>
            <person name="Buettner E."/>
            <person name="Kellner H."/>
        </authorList>
    </citation>
    <scope>NUCLEOTIDE SEQUENCE [LARGE SCALE GENOMIC DNA]</scope>
    <source>
        <strain evidence="4 5">IHI A82</strain>
    </source>
</reference>
<feature type="compositionally biased region" description="Low complexity" evidence="1">
    <location>
        <begin position="847"/>
        <end position="873"/>
    </location>
</feature>
<feature type="region of interest" description="Disordered" evidence="1">
    <location>
        <begin position="92"/>
        <end position="130"/>
    </location>
</feature>
<dbReference type="STRING" id="363999.A0A439CS33"/>
<feature type="compositionally biased region" description="Low complexity" evidence="1">
    <location>
        <begin position="917"/>
        <end position="928"/>
    </location>
</feature>
<sequence length="1007" mass="109443">MMASPAVAPPNGVPTPSPLLLATDADASPSINAAIKRKRESSDDDDKQLNGAKSNRASTPAVEVSDSFGRNKVSAETVRNYYLLLERFDPTPSILKHPLPEPDPTSEPDAKRQKSVDNQPPQSIADKISQDRYDNVDAIIADLESSITDQLAELRDMQEGDDFSTRNSAIARVLKFKKNAHGLFKRELSYPNSSHSLEALAALDPADDLQSNACGSVMLSVFGEAPRPRQLYSSLQQPSNATDESDAGVRPLREIGLPNGVRMAKAIPYTFHPPVDKDKKSKTLGELFPASRTLPSLPPPKAPKSTTKGVQVGWHRPELTEKSKYRAGSYFSQPLSTGKWLDYSNASPISQTMTKQRERALSLAGNKPSSLELETSELESLFRGAFSSFAPSKDDSAAMVSSGLISHTLWWQKLGQRSFDRLIDSERPDNVVDESHQMKVDQNDEIDEQVIQQAIDNWDDSLVDPSLEEACCPRKPDNERDTDEVLEDVSDMIQTLVSYQKNRHLALPTASSQSRYASDPTHSDMLTNGTQAQPGEEETATYEALKMQLLLVIQMLPPYAVARLNSDKLEELNISTRIEIRTDEYQGTMEEDEAAARARAAQAAASATANTRPASHRSSGSASNMQYGQQYHASPNRTPATPQFYPNQTPVRPPQSAIQRASQTMPPTYQQRPASGTGYRPSNTYQSTGYAQTFVKPAAGFSQSSYTSSPTPSRMYSTPNSKYVPGYNNLGHLGNASTPPTRFQAYSHPPNTQPHYTHQSYQTHQTHQTHQSPAPTPSHAPYGHYANGAPTMPPRTTTASPHIHHQQPHAPHVPPQGYHSTGTPSRQPSYSGQPHMTNNSPRPYYPPTTTHVPPPMQNHQMPNQHHNPNQPNQTQGTSFQTSLSSHQVQQAMDQAKARFNAQQSVHKPNEGVGNATPGQSQMGPSGQGHPPPVGLGGIGLGANSAQMAAARAGKSGVVGFPQANPSSQPQVNSPAMTSISSMNGSPARSYATPTTNGITLQPAGKGA</sequence>
<dbReference type="InterPro" id="IPR057199">
    <property type="entry name" value="DUF7877"/>
</dbReference>
<feature type="compositionally biased region" description="Polar residues" evidence="1">
    <location>
        <begin position="818"/>
        <end position="840"/>
    </location>
</feature>
<keyword evidence="5" id="KW-1185">Reference proteome</keyword>
<proteinExistence type="predicted"/>
<feature type="compositionally biased region" description="Polar residues" evidence="1">
    <location>
        <begin position="524"/>
        <end position="533"/>
    </location>
</feature>
<dbReference type="AlphaFoldDB" id="A0A439CS33"/>
<accession>A0A439CS33</accession>
<dbReference type="Pfam" id="PF25009">
    <property type="entry name" value="DUF7785"/>
    <property type="match status" value="1"/>
</dbReference>
<dbReference type="Pfam" id="PF25289">
    <property type="entry name" value="DUF7877"/>
    <property type="match status" value="1"/>
</dbReference>
<feature type="domain" description="DUF7877" evidence="3">
    <location>
        <begin position="75"/>
        <end position="182"/>
    </location>
</feature>
<feature type="compositionally biased region" description="Polar residues" evidence="1">
    <location>
        <begin position="874"/>
        <end position="892"/>
    </location>
</feature>
<feature type="region of interest" description="Disordered" evidence="1">
    <location>
        <begin position="701"/>
        <end position="934"/>
    </location>
</feature>
<name>A0A439CS33_9PEZI</name>
<dbReference type="Proteomes" id="UP000286045">
    <property type="component" value="Unassembled WGS sequence"/>
</dbReference>
<feature type="compositionally biased region" description="Polar residues" evidence="1">
    <location>
        <begin position="616"/>
        <end position="685"/>
    </location>
</feature>
<feature type="region of interest" description="Disordered" evidence="1">
    <location>
        <begin position="585"/>
        <end position="685"/>
    </location>
</feature>
<evidence type="ECO:0000259" key="2">
    <source>
        <dbReference type="Pfam" id="PF25009"/>
    </source>
</evidence>
<feature type="compositionally biased region" description="Low complexity" evidence="1">
    <location>
        <begin position="702"/>
        <end position="719"/>
    </location>
</feature>
<protein>
    <submittedName>
        <fullName evidence="4">Uncharacterized protein</fullName>
    </submittedName>
</protein>
<feature type="region of interest" description="Disordered" evidence="1">
    <location>
        <begin position="510"/>
        <end position="538"/>
    </location>
</feature>
<organism evidence="4 5">
    <name type="scientific">Xylaria grammica</name>
    <dbReference type="NCBI Taxonomy" id="363999"/>
    <lineage>
        <taxon>Eukaryota</taxon>
        <taxon>Fungi</taxon>
        <taxon>Dikarya</taxon>
        <taxon>Ascomycota</taxon>
        <taxon>Pezizomycotina</taxon>
        <taxon>Sordariomycetes</taxon>
        <taxon>Xylariomycetidae</taxon>
        <taxon>Xylariales</taxon>
        <taxon>Xylariaceae</taxon>
        <taxon>Xylaria</taxon>
    </lineage>
</organism>
<gene>
    <name evidence="4" type="ORF">EKO27_g10149</name>
</gene>
<comment type="caution">
    <text evidence="4">The sequence shown here is derived from an EMBL/GenBank/DDBJ whole genome shotgun (WGS) entry which is preliminary data.</text>
</comment>
<dbReference type="InterPro" id="IPR056687">
    <property type="entry name" value="DUF7785"/>
</dbReference>
<feature type="compositionally biased region" description="Low complexity" evidence="1">
    <location>
        <begin position="597"/>
        <end position="613"/>
    </location>
</feature>
<feature type="compositionally biased region" description="Pro residues" evidence="1">
    <location>
        <begin position="7"/>
        <end position="17"/>
    </location>
</feature>